<sequence length="447" mass="51102">MYRRPFTLFFCLIFVFLMVGSNGCGSDKKSVEPNVKKEWQGVITLWDFPRWRDKNGDRFGWIEKKISEFEKKHPGVFIHLRQLKWEYGLIELKAAAAAGTPPDMAPVAADFDFISAGYLEQVDEYIKPEDIPKYDEKAIEAVSYQGRIYGFPWFITTHSLFLNLEAFSARGAKNPGNETWTYDEFVAALQKLTYDKNRNGKMDYYGFNLFLSPGNFTVWPFLTMDGANIFDENGNFVLNSPEGVSALAKMVDLAAKYKVVPEEDYGTLEENLVWGDFAEKRKIAVYPAGPWAIKVLEDRERAGKGFKFDIAQYPAGQKQPRAFAIVSAYGIFKQEDGAKKELCAEFLSYITSEKEQQALEQYGVFPAIKAVRQKMIEDPFMKKMEKILDDARVLPKVNNLYKKDEILTAQIRMALLAQKTPAQALEDAAREIEKISKNGMTTFMWNK</sequence>
<keyword evidence="3 4" id="KW-0732">Signal</keyword>
<dbReference type="EMBL" id="CP033169">
    <property type="protein sequence ID" value="AYO30128.1"/>
    <property type="molecule type" value="Genomic_DNA"/>
</dbReference>
<evidence type="ECO:0000256" key="3">
    <source>
        <dbReference type="ARBA" id="ARBA00022729"/>
    </source>
</evidence>
<dbReference type="KEGG" id="bacg:D2962_05430"/>
<feature type="signal peptide" evidence="4">
    <location>
        <begin position="1"/>
        <end position="26"/>
    </location>
</feature>
<keyword evidence="6" id="KW-1185">Reference proteome</keyword>
<dbReference type="RefSeq" id="WP_122014387.1">
    <property type="nucleotide sequence ID" value="NZ_CP033169.1"/>
</dbReference>
<evidence type="ECO:0000313" key="5">
    <source>
        <dbReference type="EMBL" id="AYO30128.1"/>
    </source>
</evidence>
<reference evidence="5 6" key="1">
    <citation type="submission" date="2018-10" db="EMBL/GenBank/DDBJ databases">
        <authorList>
            <person name="Zhang X."/>
        </authorList>
    </citation>
    <scope>NUCLEOTIDE SEQUENCE [LARGE SCALE GENOMIC DNA]</scope>
    <source>
        <strain evidence="5 6">SK-G1</strain>
    </source>
</reference>
<dbReference type="PANTHER" id="PTHR30061">
    <property type="entry name" value="MALTOSE-BINDING PERIPLASMIC PROTEIN"/>
    <property type="match status" value="1"/>
</dbReference>
<dbReference type="GO" id="GO:1901982">
    <property type="term" value="F:maltose binding"/>
    <property type="evidence" value="ECO:0007669"/>
    <property type="project" value="TreeGrafter"/>
</dbReference>
<gene>
    <name evidence="5" type="ORF">D2962_05430</name>
</gene>
<proteinExistence type="inferred from homology"/>
<name>A0A3G2R4S6_9FIRM</name>
<dbReference type="CDD" id="cd13585">
    <property type="entry name" value="PBP2_TMBP_like"/>
    <property type="match status" value="1"/>
</dbReference>
<dbReference type="InterPro" id="IPR006059">
    <property type="entry name" value="SBP"/>
</dbReference>
<protein>
    <submittedName>
        <fullName evidence="5">Sugar ABC transporter substrate-binding protein</fullName>
    </submittedName>
</protein>
<evidence type="ECO:0000313" key="6">
    <source>
        <dbReference type="Proteomes" id="UP000280960"/>
    </source>
</evidence>
<evidence type="ECO:0000256" key="1">
    <source>
        <dbReference type="ARBA" id="ARBA00008520"/>
    </source>
</evidence>
<dbReference type="AlphaFoldDB" id="A0A3G2R4S6"/>
<dbReference type="GO" id="GO:0042956">
    <property type="term" value="P:maltodextrin transmembrane transport"/>
    <property type="evidence" value="ECO:0007669"/>
    <property type="project" value="TreeGrafter"/>
</dbReference>
<evidence type="ECO:0000256" key="4">
    <source>
        <dbReference type="SAM" id="SignalP"/>
    </source>
</evidence>
<dbReference type="Proteomes" id="UP000280960">
    <property type="component" value="Chromosome"/>
</dbReference>
<keyword evidence="2" id="KW-0813">Transport</keyword>
<organism evidence="5 6">
    <name type="scientific">Biomaibacter acetigenes</name>
    <dbReference type="NCBI Taxonomy" id="2316383"/>
    <lineage>
        <taxon>Bacteria</taxon>
        <taxon>Bacillati</taxon>
        <taxon>Bacillota</taxon>
        <taxon>Clostridia</taxon>
        <taxon>Thermosediminibacterales</taxon>
        <taxon>Tepidanaerobacteraceae</taxon>
        <taxon>Biomaibacter</taxon>
    </lineage>
</organism>
<evidence type="ECO:0000256" key="2">
    <source>
        <dbReference type="ARBA" id="ARBA00022448"/>
    </source>
</evidence>
<dbReference type="Pfam" id="PF13416">
    <property type="entry name" value="SBP_bac_8"/>
    <property type="match status" value="1"/>
</dbReference>
<dbReference type="Gene3D" id="3.40.190.10">
    <property type="entry name" value="Periplasmic binding protein-like II"/>
    <property type="match status" value="1"/>
</dbReference>
<accession>A0A3G2R4S6</accession>
<dbReference type="GO" id="GO:0015768">
    <property type="term" value="P:maltose transport"/>
    <property type="evidence" value="ECO:0007669"/>
    <property type="project" value="TreeGrafter"/>
</dbReference>
<feature type="chain" id="PRO_5039255865" evidence="4">
    <location>
        <begin position="27"/>
        <end position="447"/>
    </location>
</feature>
<dbReference type="SUPFAM" id="SSF53850">
    <property type="entry name" value="Periplasmic binding protein-like II"/>
    <property type="match status" value="1"/>
</dbReference>
<dbReference type="PANTHER" id="PTHR30061:SF50">
    <property type="entry name" value="MALTOSE_MALTODEXTRIN-BINDING PERIPLASMIC PROTEIN"/>
    <property type="match status" value="1"/>
</dbReference>
<comment type="similarity">
    <text evidence="1">Belongs to the bacterial solute-binding protein 1 family.</text>
</comment>
<dbReference type="GO" id="GO:0055052">
    <property type="term" value="C:ATP-binding cassette (ABC) transporter complex, substrate-binding subunit-containing"/>
    <property type="evidence" value="ECO:0007669"/>
    <property type="project" value="TreeGrafter"/>
</dbReference>